<keyword evidence="4" id="KW-0808">Transferase</keyword>
<comment type="pathway">
    <text evidence="1">Siderophore biosynthesis.</text>
</comment>
<dbReference type="Pfam" id="PF13523">
    <property type="entry name" value="Acetyltransf_8"/>
    <property type="match status" value="1"/>
</dbReference>
<comment type="caution">
    <text evidence="4">The sequence shown here is derived from an EMBL/GenBank/DDBJ whole genome shotgun (WGS) entry which is preliminary data.</text>
</comment>
<proteinExistence type="predicted"/>
<dbReference type="PANTHER" id="PTHR31438">
    <property type="entry name" value="LYSINE N-ACYLTRANSFERASE C17G9.06C-RELATED"/>
    <property type="match status" value="1"/>
</dbReference>
<dbReference type="OrthoDB" id="9814648at2"/>
<dbReference type="SUPFAM" id="SSF55729">
    <property type="entry name" value="Acyl-CoA N-acyltransferases (Nat)"/>
    <property type="match status" value="1"/>
</dbReference>
<dbReference type="AlphaFoldDB" id="A0A371B9G1"/>
<dbReference type="Proteomes" id="UP000263993">
    <property type="component" value="Unassembled WGS sequence"/>
</dbReference>
<dbReference type="GO" id="GO:0046677">
    <property type="term" value="P:response to antibiotic"/>
    <property type="evidence" value="ECO:0007669"/>
    <property type="project" value="UniProtKB-KW"/>
</dbReference>
<dbReference type="PROSITE" id="PS51186">
    <property type="entry name" value="GNAT"/>
    <property type="match status" value="1"/>
</dbReference>
<dbReference type="InterPro" id="IPR019432">
    <property type="entry name" value="Acyltransferase_MbtK/IucB-like"/>
</dbReference>
<keyword evidence="5" id="KW-1185">Reference proteome</keyword>
<protein>
    <submittedName>
        <fullName evidence="4">N-acetyltransferase</fullName>
    </submittedName>
</protein>
<gene>
    <name evidence="4" type="ORF">DXH78_05360</name>
</gene>
<evidence type="ECO:0000259" key="3">
    <source>
        <dbReference type="PROSITE" id="PS51186"/>
    </source>
</evidence>
<evidence type="ECO:0000313" key="5">
    <source>
        <dbReference type="Proteomes" id="UP000263993"/>
    </source>
</evidence>
<dbReference type="SMART" id="SM01006">
    <property type="entry name" value="AlcB"/>
    <property type="match status" value="1"/>
</dbReference>
<dbReference type="Gene3D" id="3.40.630.30">
    <property type="match status" value="1"/>
</dbReference>
<name>A0A371B9G1_9BRAD</name>
<organism evidence="4 5">
    <name type="scientific">Undibacter mobilis</name>
    <dbReference type="NCBI Taxonomy" id="2292256"/>
    <lineage>
        <taxon>Bacteria</taxon>
        <taxon>Pseudomonadati</taxon>
        <taxon>Pseudomonadota</taxon>
        <taxon>Alphaproteobacteria</taxon>
        <taxon>Hyphomicrobiales</taxon>
        <taxon>Nitrobacteraceae</taxon>
        <taxon>Undibacter</taxon>
    </lineage>
</organism>
<reference evidence="5" key="1">
    <citation type="submission" date="2018-08" db="EMBL/GenBank/DDBJ databases">
        <authorList>
            <person name="Kim S.-J."/>
            <person name="Jung G.-Y."/>
        </authorList>
    </citation>
    <scope>NUCLEOTIDE SEQUENCE [LARGE SCALE GENOMIC DNA]</scope>
    <source>
        <strain evidence="5">GY_H</strain>
    </source>
</reference>
<evidence type="ECO:0000256" key="1">
    <source>
        <dbReference type="ARBA" id="ARBA00004924"/>
    </source>
</evidence>
<keyword evidence="2" id="KW-0046">Antibiotic resistance</keyword>
<dbReference type="GO" id="GO:0016410">
    <property type="term" value="F:N-acyltransferase activity"/>
    <property type="evidence" value="ECO:0007669"/>
    <property type="project" value="TreeGrafter"/>
</dbReference>
<dbReference type="EMBL" id="QRGO01000001">
    <property type="protein sequence ID" value="RDV04063.1"/>
    <property type="molecule type" value="Genomic_DNA"/>
</dbReference>
<dbReference type="GO" id="GO:0019290">
    <property type="term" value="P:siderophore biosynthetic process"/>
    <property type="evidence" value="ECO:0007669"/>
    <property type="project" value="InterPro"/>
</dbReference>
<evidence type="ECO:0000313" key="4">
    <source>
        <dbReference type="EMBL" id="RDV04063.1"/>
    </source>
</evidence>
<sequence length="161" mass="18058">MTPSTYQFRPMHAGDLPLVRDWLTVPHVAAWWHDANAFEFVSGDLDHHDMGQFIVSCADRPFAYLQCYRIGDWHKGFGPQPDGTRGLDQFIADEEMVGRGHGSAFIRAFSESLLKSGAPRIVLDPQPTNARAIRAYEKAGFRRTGEIDTPDGRALLMVRDA</sequence>
<evidence type="ECO:0000256" key="2">
    <source>
        <dbReference type="ARBA" id="ARBA00023251"/>
    </source>
</evidence>
<dbReference type="InterPro" id="IPR000182">
    <property type="entry name" value="GNAT_dom"/>
</dbReference>
<accession>A0A371B9G1</accession>
<feature type="domain" description="N-acetyltransferase" evidence="3">
    <location>
        <begin position="6"/>
        <end position="161"/>
    </location>
</feature>
<dbReference type="PANTHER" id="PTHR31438:SF1">
    <property type="entry name" value="LYSINE N-ACYLTRANSFERASE C17G9.06C-RELATED"/>
    <property type="match status" value="1"/>
</dbReference>
<dbReference type="InterPro" id="IPR016181">
    <property type="entry name" value="Acyl_CoA_acyltransferase"/>
</dbReference>